<keyword evidence="1 10" id="KW-0540">Nuclease</keyword>
<dbReference type="GO" id="GO:0009338">
    <property type="term" value="C:exodeoxyribonuclease V complex"/>
    <property type="evidence" value="ECO:0007669"/>
    <property type="project" value="InterPro"/>
</dbReference>
<dbReference type="Gene3D" id="1.10.10.160">
    <property type="match status" value="1"/>
</dbReference>
<reference evidence="12" key="1">
    <citation type="submission" date="2018-05" db="EMBL/GenBank/DDBJ databases">
        <authorList>
            <person name="Lanie J.A."/>
            <person name="Ng W.-L."/>
            <person name="Kazmierczak K.M."/>
            <person name="Andrzejewski T.M."/>
            <person name="Davidsen T.M."/>
            <person name="Wayne K.J."/>
            <person name="Tettelin H."/>
            <person name="Glass J.I."/>
            <person name="Rusch D."/>
            <person name="Podicherti R."/>
            <person name="Tsui H.-C.T."/>
            <person name="Winkler M.E."/>
        </authorList>
    </citation>
    <scope>NUCLEOTIDE SEQUENCE</scope>
    <source>
        <strain evidence="12">KNB</strain>
    </source>
</reference>
<keyword evidence="4 10" id="KW-0378">Hydrolase</keyword>
<dbReference type="SUPFAM" id="SSF52980">
    <property type="entry name" value="Restriction endonuclease-like"/>
    <property type="match status" value="1"/>
</dbReference>
<evidence type="ECO:0000313" key="12">
    <source>
        <dbReference type="EMBL" id="SPS06297.1"/>
    </source>
</evidence>
<keyword evidence="5 10" id="KW-0347">Helicase</keyword>
<dbReference type="Gene3D" id="3.40.50.300">
    <property type="entry name" value="P-loop containing nucleotide triphosphate hydrolases"/>
    <property type="match status" value="2"/>
</dbReference>
<evidence type="ECO:0000256" key="4">
    <source>
        <dbReference type="ARBA" id="ARBA00022801"/>
    </source>
</evidence>
<dbReference type="HAMAP" id="MF_01486">
    <property type="entry name" value="RecC"/>
    <property type="match status" value="1"/>
</dbReference>
<dbReference type="GO" id="GO:0000724">
    <property type="term" value="P:double-strand break repair via homologous recombination"/>
    <property type="evidence" value="ECO:0007669"/>
    <property type="project" value="UniProtKB-UniRule"/>
</dbReference>
<keyword evidence="3 10" id="KW-0227">DNA damage</keyword>
<dbReference type="NCBIfam" id="TIGR01450">
    <property type="entry name" value="recC"/>
    <property type="match status" value="1"/>
</dbReference>
<keyword evidence="2 10" id="KW-0547">Nucleotide-binding</keyword>
<evidence type="ECO:0000256" key="3">
    <source>
        <dbReference type="ARBA" id="ARBA00022763"/>
    </source>
</evidence>
<dbReference type="InterPro" id="IPR011335">
    <property type="entry name" value="Restrct_endonuc-II-like"/>
</dbReference>
<feature type="domain" description="RecC C-terminal" evidence="11">
    <location>
        <begin position="860"/>
        <end position="1104"/>
    </location>
</feature>
<evidence type="ECO:0000259" key="11">
    <source>
        <dbReference type="Pfam" id="PF17946"/>
    </source>
</evidence>
<dbReference type="AlphaFoldDB" id="A0A2X0QXK3"/>
<dbReference type="GO" id="GO:0003678">
    <property type="term" value="F:DNA helicase activity"/>
    <property type="evidence" value="ECO:0007669"/>
    <property type="project" value="UniProtKB-UniRule"/>
</dbReference>
<comment type="function">
    <text evidence="10">A helicase/nuclease that prepares dsDNA breaks (DSB) for recombinational DNA repair. Binds to DSBs and unwinds DNA via a highly rapid and processive ATP-dependent bidirectional helicase activity. Unwinds dsDNA until it encounters a Chi (crossover hotspot instigator) sequence from the 3' direction. Cuts ssDNA a few nucleotides 3' to the Chi site. The properties and activities of the enzyme are changed at Chi. The Chi-altered holoenzyme produces a long 3'-ssDNA overhang and facilitates RecA-binding to the ssDNA for homologous DNA recombination and repair. Holoenzyme degrades any linearized DNA that is unable to undergo homologous recombination. In the holoenzyme this subunit recognizes the wild-type Chi sequence, and when added to isolated RecB increases its ATP-dependent helicase processivity.</text>
</comment>
<dbReference type="PANTHER" id="PTHR30591:SF1">
    <property type="entry name" value="RECBCD ENZYME SUBUNIT RECC"/>
    <property type="match status" value="1"/>
</dbReference>
<keyword evidence="9 10" id="KW-0234">DNA repair</keyword>
<dbReference type="GO" id="GO:0008854">
    <property type="term" value="F:exodeoxyribonuclease V activity"/>
    <property type="evidence" value="ECO:0007669"/>
    <property type="project" value="InterPro"/>
</dbReference>
<evidence type="ECO:0000256" key="9">
    <source>
        <dbReference type="ARBA" id="ARBA00023204"/>
    </source>
</evidence>
<dbReference type="Gene3D" id="3.40.50.10930">
    <property type="match status" value="1"/>
</dbReference>
<dbReference type="InterPro" id="IPR013986">
    <property type="entry name" value="DExx_box_DNA_helicase_dom_sf"/>
</dbReference>
<evidence type="ECO:0000256" key="1">
    <source>
        <dbReference type="ARBA" id="ARBA00022722"/>
    </source>
</evidence>
<accession>A0A2X0QXK3</accession>
<comment type="subunit">
    <text evidence="10">Heterotrimer of RecB, RecC and RecD. All subunits contribute to DNA-binding.</text>
</comment>
<keyword evidence="7 10" id="KW-0067">ATP-binding</keyword>
<dbReference type="SUPFAM" id="SSF52540">
    <property type="entry name" value="P-loop containing nucleoside triphosphate hydrolases"/>
    <property type="match status" value="2"/>
</dbReference>
<dbReference type="InterPro" id="IPR027417">
    <property type="entry name" value="P-loop_NTPase"/>
</dbReference>
<dbReference type="PANTHER" id="PTHR30591">
    <property type="entry name" value="RECBCD ENZYME SUBUNIT RECC"/>
    <property type="match status" value="1"/>
</dbReference>
<sequence>MYKMHLSNNQLTPGFMIIHGNQPELLCQLLVSWIRAYPLEPLENETILVQSNGIAQWLKLAFATDSSSQNIKGCGISAAVETILPSRFVWKAYRALLGKDCIPDSSAYDKPLLLWRLMRILPELIPEKEFGPLARFLSDDPDCRKRYQLAERIADLFDQYQVYRADWLAAWASGGNITINERGNSSIISQEQAWQPLLWRRLIHDIGESGITSRAAIHQRFLAAASDGISRDRPASLPRRIIVFGLSSLPSQSLEVLSAISRWSQVLLFVHNPCEHYWANIISEQELVQSTKKRHAEKPGMPVSLRHEELYLHAHPLLAAWGRQGRDYISLLDKLDDTSAYRRLFEEADQRIDLFQPHGNTTLLNQLQNDILQLRSPAETRKLWPAVNPLQDQSILFHIAHSPQREVEILQDQLLAAFDADPSLKPRDIIVMVPDINVFGPHIQAVFGQIEESDTRHLPFSIVDLGRRHHNPLLNAVEFLLGLNESRLGVSDIMDFLGVSAVRTRFGINETDLPQLHQWIHDANIRWGLDGQQRQNLGVEFAYDQNTWKFGIKRMLLGYAAGGDPTGRTRNDWNHIEPYTDIAGLDGKLLGSLVNLISRIESLIQIFSEPATAPVWVDRMQNLLLDFFDCSSTEETYLLLQLQTNLDNWVKACQSACFDELLPLSIVREHWLAQIDQEKLSQRFFDGKLTFATLMPMRAIPFRMVCLLGMNDADYPRNLVPMDFDLMAKDYRPGDRSRREDDRYLFLEAILSARNRLHISWVGHSIHDNTERPPSVLVSQLRDHIAACWTVDEQAIPVKRLIDCLTVKHKLQPFSSEYFSIQERDTPLFTYAREWEPDWQKKKPVSPMEHTPLPSPVFDEPVSLARLIHFLKDPVKTFFRDRLGIYYEMNKLTSEDQEPFAIDALAEWSIQDELIRAREDALFQGLPQDKAIEAQLRRIKRRGCLPPGNISELLETRFLAPLEEMFSLYQKELDRWPYLLQNKAVEFKHIFSGQTIEFSDWLTHIRMDSSENRCRIQLSSSNLIMNQKYRYDKLIPGWVAHLAGHLDDHPLTTVLIGKNGRITLRPLKPDAARKIFTQLLEAYATGLRYPLPFAALTSLAWLQNQGEEYSGPIPESINPALIHTVRRIYEGHNSTNLGESAGNPYLQRAYPTFDTLWSGGEFTCWSHSLMSGLIHACENPP</sequence>
<dbReference type="InterPro" id="IPR041500">
    <property type="entry name" value="RecC_C"/>
</dbReference>
<evidence type="ECO:0000256" key="8">
    <source>
        <dbReference type="ARBA" id="ARBA00023125"/>
    </source>
</evidence>
<gene>
    <name evidence="10" type="primary">recC</name>
    <name evidence="12" type="ORF">NITFAB_1887</name>
</gene>
<evidence type="ECO:0000256" key="10">
    <source>
        <dbReference type="HAMAP-Rule" id="MF_01486"/>
    </source>
</evidence>
<organism evidence="12">
    <name type="scientific">Candidatus Nitrotoga fabula</name>
    <dbReference type="NCBI Taxonomy" id="2182327"/>
    <lineage>
        <taxon>Bacteria</taxon>
        <taxon>Pseudomonadati</taxon>
        <taxon>Pseudomonadota</taxon>
        <taxon>Betaproteobacteria</taxon>
        <taxon>Nitrosomonadales</taxon>
        <taxon>Gallionellaceae</taxon>
        <taxon>Candidatus Nitrotoga</taxon>
    </lineage>
</organism>
<comment type="similarity">
    <text evidence="10">Belongs to the RecC family.</text>
</comment>
<dbReference type="InterPro" id="IPR006697">
    <property type="entry name" value="RecC"/>
</dbReference>
<dbReference type="Gene3D" id="1.10.10.990">
    <property type="match status" value="1"/>
</dbReference>
<evidence type="ECO:0000256" key="5">
    <source>
        <dbReference type="ARBA" id="ARBA00022806"/>
    </source>
</evidence>
<name>A0A2X0QXK3_9PROT</name>
<dbReference type="GO" id="GO:0003677">
    <property type="term" value="F:DNA binding"/>
    <property type="evidence" value="ECO:0007669"/>
    <property type="project" value="UniProtKB-UniRule"/>
</dbReference>
<proteinExistence type="inferred from homology"/>
<protein>
    <recommendedName>
        <fullName evidence="10">RecBCD enzyme subunit RecC</fullName>
    </recommendedName>
    <alternativeName>
        <fullName evidence="10">Exonuclease V subunit RecC</fullName>
        <shortName evidence="10">ExoV subunit RecC</shortName>
    </alternativeName>
    <alternativeName>
        <fullName evidence="10">Helicase/nuclease RecBCD subunit RecC</fullName>
    </alternativeName>
</protein>
<comment type="miscellaneous">
    <text evidence="10">In the RecBCD complex, RecB has a slow 3'-5' helicase, an exonuclease activity and loads RecA onto ssDNA, RecD has a fast 5'-3' helicase activity, while RecC stimulates the ATPase and processivity of the RecB helicase and contributes to recognition of the Chi site.</text>
</comment>
<evidence type="ECO:0000256" key="7">
    <source>
        <dbReference type="ARBA" id="ARBA00022840"/>
    </source>
</evidence>
<dbReference type="GO" id="GO:0005524">
    <property type="term" value="F:ATP binding"/>
    <property type="evidence" value="ECO:0007669"/>
    <property type="project" value="UniProtKB-UniRule"/>
</dbReference>
<dbReference type="Pfam" id="PF17946">
    <property type="entry name" value="RecC_C"/>
    <property type="match status" value="1"/>
</dbReference>
<dbReference type="EMBL" id="LS423452">
    <property type="protein sequence ID" value="SPS06297.1"/>
    <property type="molecule type" value="Genomic_DNA"/>
</dbReference>
<dbReference type="PIRSF" id="PIRSF000980">
    <property type="entry name" value="RecC"/>
    <property type="match status" value="1"/>
</dbReference>
<evidence type="ECO:0000256" key="6">
    <source>
        <dbReference type="ARBA" id="ARBA00022839"/>
    </source>
</evidence>
<evidence type="ECO:0000256" key="2">
    <source>
        <dbReference type="ARBA" id="ARBA00022741"/>
    </source>
</evidence>
<keyword evidence="8 10" id="KW-0238">DNA-binding</keyword>
<dbReference type="Pfam" id="PF04257">
    <property type="entry name" value="Exonuc_V_gamma"/>
    <property type="match status" value="1"/>
</dbReference>
<keyword evidence="6 10" id="KW-0269">Exonuclease</keyword>